<reference evidence="2" key="2">
    <citation type="submission" date="2023-01" db="EMBL/GenBank/DDBJ databases">
        <authorList>
            <person name="Sun Q."/>
            <person name="Evtushenko L."/>
        </authorList>
    </citation>
    <scope>NUCLEOTIDE SEQUENCE</scope>
    <source>
        <strain evidence="2">VKM B-1513</strain>
    </source>
</reference>
<dbReference type="Proteomes" id="UP001143486">
    <property type="component" value="Unassembled WGS sequence"/>
</dbReference>
<feature type="region of interest" description="Disordered" evidence="1">
    <location>
        <begin position="80"/>
        <end position="110"/>
    </location>
</feature>
<name>A0A9W6MN84_9PROT</name>
<evidence type="ECO:0000256" key="1">
    <source>
        <dbReference type="SAM" id="MobiDB-lite"/>
    </source>
</evidence>
<proteinExistence type="predicted"/>
<feature type="region of interest" description="Disordered" evidence="1">
    <location>
        <begin position="16"/>
        <end position="41"/>
    </location>
</feature>
<protein>
    <submittedName>
        <fullName evidence="2">Uncharacterized protein</fullName>
    </submittedName>
</protein>
<feature type="compositionally biased region" description="Basic and acidic residues" evidence="1">
    <location>
        <begin position="88"/>
        <end position="99"/>
    </location>
</feature>
<gene>
    <name evidence="2" type="ORF">GCM10017621_11490</name>
</gene>
<sequence length="110" mass="12605">MGRAAETLKKAVDFKTGWFKSRPPRRDGPDDRVRSGEGSQPASVFHRRFIKVRATRFFEREINWMGRAAETLKKAVDFKTGWFKSRPPRRDGPDDRVRNGEGGQPASELT</sequence>
<reference evidence="2" key="1">
    <citation type="journal article" date="2014" name="Int. J. Syst. Evol. Microbiol.">
        <title>Complete genome sequence of Corynebacterium casei LMG S-19264T (=DSM 44701T), isolated from a smear-ripened cheese.</title>
        <authorList>
            <consortium name="US DOE Joint Genome Institute (JGI-PGF)"/>
            <person name="Walter F."/>
            <person name="Albersmeier A."/>
            <person name="Kalinowski J."/>
            <person name="Ruckert C."/>
        </authorList>
    </citation>
    <scope>NUCLEOTIDE SEQUENCE</scope>
    <source>
        <strain evidence="2">VKM B-1513</strain>
    </source>
</reference>
<comment type="caution">
    <text evidence="2">The sequence shown here is derived from an EMBL/GenBank/DDBJ whole genome shotgun (WGS) entry which is preliminary data.</text>
</comment>
<dbReference type="EMBL" id="BSFE01000002">
    <property type="protein sequence ID" value="GLK51641.1"/>
    <property type="molecule type" value="Genomic_DNA"/>
</dbReference>
<dbReference type="AlphaFoldDB" id="A0A9W6MN84"/>
<accession>A0A9W6MN84</accession>
<organism evidence="2 3">
    <name type="scientific">Maricaulis virginensis</name>
    <dbReference type="NCBI Taxonomy" id="144022"/>
    <lineage>
        <taxon>Bacteria</taxon>
        <taxon>Pseudomonadati</taxon>
        <taxon>Pseudomonadota</taxon>
        <taxon>Alphaproteobacteria</taxon>
        <taxon>Maricaulales</taxon>
        <taxon>Maricaulaceae</taxon>
        <taxon>Maricaulis</taxon>
    </lineage>
</organism>
<keyword evidence="3" id="KW-1185">Reference proteome</keyword>
<feature type="compositionally biased region" description="Basic and acidic residues" evidence="1">
    <location>
        <begin position="24"/>
        <end position="35"/>
    </location>
</feature>
<evidence type="ECO:0000313" key="2">
    <source>
        <dbReference type="EMBL" id="GLK51641.1"/>
    </source>
</evidence>
<evidence type="ECO:0000313" key="3">
    <source>
        <dbReference type="Proteomes" id="UP001143486"/>
    </source>
</evidence>